<accession>A0A8T1M4Q3</accession>
<proteinExistence type="predicted"/>
<evidence type="ECO:0000313" key="3">
    <source>
        <dbReference type="Proteomes" id="UP000286415"/>
    </source>
</evidence>
<evidence type="ECO:0000313" key="2">
    <source>
        <dbReference type="EMBL" id="KAG5443958.1"/>
    </source>
</evidence>
<reference evidence="2 3" key="1">
    <citation type="journal article" date="2018" name="Biotechnol. Adv.">
        <title>Improved genomic resources and new bioinformatic workflow for the carcinogenic parasite Clonorchis sinensis: Biotechnological implications.</title>
        <authorList>
            <person name="Wang D."/>
            <person name="Korhonen P.K."/>
            <person name="Gasser R.B."/>
            <person name="Young N.D."/>
        </authorList>
    </citation>
    <scope>NUCLEOTIDE SEQUENCE [LARGE SCALE GENOMIC DNA]</scope>
    <source>
        <strain evidence="2">Cs-k2</strain>
    </source>
</reference>
<feature type="non-terminal residue" evidence="2">
    <location>
        <position position="218"/>
    </location>
</feature>
<gene>
    <name evidence="2" type="ORF">CSKR_103778</name>
</gene>
<dbReference type="Proteomes" id="UP000286415">
    <property type="component" value="Unassembled WGS sequence"/>
</dbReference>
<dbReference type="EMBL" id="NIRI02000056">
    <property type="protein sequence ID" value="KAG5443958.1"/>
    <property type="molecule type" value="Genomic_DNA"/>
</dbReference>
<sequence>MTVYRSDTTNDHTGPPASSSTSLRSHIPLVRLGSNSTKVMARWLCVNYGPYPPPPSVVAEKSSSACKHEAAKHGAVGDGRKGSTGSEKVWEAYLDRNVEFRSSTGSDLSSQYGSIFTPKQEITKDYLKLQSRVGELEVETAVLKVKVDRQLSRISEGTPTEATYSLFGEFPSAGCDELIRLKQQVKKLIKKTAEVKVNLDRQVSREQEDPDASESEEQ</sequence>
<feature type="compositionally biased region" description="Acidic residues" evidence="1">
    <location>
        <begin position="208"/>
        <end position="218"/>
    </location>
</feature>
<evidence type="ECO:0000256" key="1">
    <source>
        <dbReference type="SAM" id="MobiDB-lite"/>
    </source>
</evidence>
<keyword evidence="3" id="KW-1185">Reference proteome</keyword>
<dbReference type="AlphaFoldDB" id="A0A8T1M4Q3"/>
<reference evidence="2 3" key="2">
    <citation type="journal article" date="2021" name="Genomics">
        <title>High-quality reference genome for Clonorchis sinensis.</title>
        <authorList>
            <person name="Young N.D."/>
            <person name="Stroehlein A.J."/>
            <person name="Kinkar L."/>
            <person name="Wang T."/>
            <person name="Sohn W.M."/>
            <person name="Chang B.C.H."/>
            <person name="Kaur P."/>
            <person name="Weisz D."/>
            <person name="Dudchenko O."/>
            <person name="Aiden E.L."/>
            <person name="Korhonen P.K."/>
            <person name="Gasser R.B."/>
        </authorList>
    </citation>
    <scope>NUCLEOTIDE SEQUENCE [LARGE SCALE GENOMIC DNA]</scope>
    <source>
        <strain evidence="2">Cs-k2</strain>
    </source>
</reference>
<organism evidence="2 3">
    <name type="scientific">Clonorchis sinensis</name>
    <name type="common">Chinese liver fluke</name>
    <dbReference type="NCBI Taxonomy" id="79923"/>
    <lineage>
        <taxon>Eukaryota</taxon>
        <taxon>Metazoa</taxon>
        <taxon>Spiralia</taxon>
        <taxon>Lophotrochozoa</taxon>
        <taxon>Platyhelminthes</taxon>
        <taxon>Trematoda</taxon>
        <taxon>Digenea</taxon>
        <taxon>Opisthorchiida</taxon>
        <taxon>Opisthorchiata</taxon>
        <taxon>Opisthorchiidae</taxon>
        <taxon>Clonorchis</taxon>
    </lineage>
</organism>
<protein>
    <submittedName>
        <fullName evidence="2">Uncharacterized protein</fullName>
    </submittedName>
</protein>
<comment type="caution">
    <text evidence="2">The sequence shown here is derived from an EMBL/GenBank/DDBJ whole genome shotgun (WGS) entry which is preliminary data.</text>
</comment>
<name>A0A8T1M4Q3_CLOSI</name>
<feature type="region of interest" description="Disordered" evidence="1">
    <location>
        <begin position="199"/>
        <end position="218"/>
    </location>
</feature>
<feature type="region of interest" description="Disordered" evidence="1">
    <location>
        <begin position="1"/>
        <end position="22"/>
    </location>
</feature>